<sequence>MSLFAAAPPPPTKLGRYRQFAPRAAIHVSPFCLGAMNIGDKWHAIGMGDMNKESSFKLLDAYFDAGGNFIDTASNYQSGSSEEFIGEWAEARGIRDQLIIATKYTNMFKAPNEEVRQKVNFVGNNLKNLRLSVESSLKRLRTDYIDILYVHYWDLHTSIEEFMDGLHNLVTAGKILYLGISDTPAWLVTKANAYARSHGKTPFVVYQAMYSVLKRDIERDVLPMCQHEECASSGMALTMWGVLASGHIRTDEEEERRRQTGEKGRTVMGPWERTPDEKKMCDALVVVAKQVGAKNITAVAIAYTMHKAPYVFPIVGGRKVEHLMDNVEALGISLTREQISYLDGILPFDKGFPNTLIGEYGTYPWLLTSNANFDIQPLLPPVTPSVN</sequence>
<comment type="similarity">
    <text evidence="2">Belongs to the aldo/keto reductase family. Aldo/keto reductase 2 subfamily.</text>
</comment>
<proteinExistence type="inferred from homology"/>
<dbReference type="Gene3D" id="3.20.20.100">
    <property type="entry name" value="NADP-dependent oxidoreductase domain"/>
    <property type="match status" value="1"/>
</dbReference>
<organism evidence="5 6">
    <name type="scientific">Rhodonia placenta</name>
    <dbReference type="NCBI Taxonomy" id="104341"/>
    <lineage>
        <taxon>Eukaryota</taxon>
        <taxon>Fungi</taxon>
        <taxon>Dikarya</taxon>
        <taxon>Basidiomycota</taxon>
        <taxon>Agaricomycotina</taxon>
        <taxon>Agaricomycetes</taxon>
        <taxon>Polyporales</taxon>
        <taxon>Adustoporiaceae</taxon>
        <taxon>Rhodonia</taxon>
    </lineage>
</organism>
<dbReference type="EMBL" id="JADOXO010000226">
    <property type="protein sequence ID" value="KAF9808974.1"/>
    <property type="molecule type" value="Genomic_DNA"/>
</dbReference>
<dbReference type="SUPFAM" id="SSF51430">
    <property type="entry name" value="NAD(P)-linked oxidoreductase"/>
    <property type="match status" value="1"/>
</dbReference>
<evidence type="ECO:0000259" key="4">
    <source>
        <dbReference type="Pfam" id="PF00248"/>
    </source>
</evidence>
<evidence type="ECO:0000256" key="3">
    <source>
        <dbReference type="SAM" id="MobiDB-lite"/>
    </source>
</evidence>
<dbReference type="PANTHER" id="PTHR43364">
    <property type="entry name" value="NADH-SPECIFIC METHYLGLYOXAL REDUCTASE-RELATED"/>
    <property type="match status" value="1"/>
</dbReference>
<reference evidence="5" key="1">
    <citation type="submission" date="2020-11" db="EMBL/GenBank/DDBJ databases">
        <authorList>
            <person name="Koelle M."/>
            <person name="Horta M.A.C."/>
            <person name="Nowrousian M."/>
            <person name="Ohm R.A."/>
            <person name="Benz P."/>
            <person name="Pilgard A."/>
        </authorList>
    </citation>
    <scope>NUCLEOTIDE SEQUENCE</scope>
    <source>
        <strain evidence="5">FPRL280</strain>
    </source>
</reference>
<evidence type="ECO:0000256" key="1">
    <source>
        <dbReference type="ARBA" id="ARBA00022857"/>
    </source>
</evidence>
<comment type="caution">
    <text evidence="5">The sequence shown here is derived from an EMBL/GenBank/DDBJ whole genome shotgun (WGS) entry which is preliminary data.</text>
</comment>
<evidence type="ECO:0000256" key="2">
    <source>
        <dbReference type="ARBA" id="ARBA00038157"/>
    </source>
</evidence>
<evidence type="ECO:0000313" key="6">
    <source>
        <dbReference type="Proteomes" id="UP000639403"/>
    </source>
</evidence>
<gene>
    <name evidence="5" type="ORF">IEO21_07663</name>
</gene>
<dbReference type="AlphaFoldDB" id="A0A8H7NXQ1"/>
<protein>
    <recommendedName>
        <fullName evidence="4">NADP-dependent oxidoreductase domain-containing protein</fullName>
    </recommendedName>
</protein>
<dbReference type="InterPro" id="IPR050523">
    <property type="entry name" value="AKR_Detox_Biosynth"/>
</dbReference>
<dbReference type="InterPro" id="IPR023210">
    <property type="entry name" value="NADP_OxRdtase_dom"/>
</dbReference>
<name>A0A8H7NXQ1_9APHY</name>
<feature type="region of interest" description="Disordered" evidence="3">
    <location>
        <begin position="250"/>
        <end position="272"/>
    </location>
</feature>
<feature type="domain" description="NADP-dependent oxidoreductase" evidence="4">
    <location>
        <begin position="32"/>
        <end position="345"/>
    </location>
</feature>
<dbReference type="PANTHER" id="PTHR43364:SF7">
    <property type="entry name" value="NADP-DEPENDENT OXIDOREDUCTASE DOMAIN-CONTAINING PROTEIN-RELATED"/>
    <property type="match status" value="1"/>
</dbReference>
<dbReference type="Proteomes" id="UP000639403">
    <property type="component" value="Unassembled WGS sequence"/>
</dbReference>
<reference evidence="5" key="2">
    <citation type="journal article" name="Front. Microbiol.">
        <title>Degradative Capacity of Two Strains of Rhodonia placenta: From Phenotype to Genotype.</title>
        <authorList>
            <person name="Kolle M."/>
            <person name="Horta M.A.C."/>
            <person name="Nowrousian M."/>
            <person name="Ohm R.A."/>
            <person name="Benz J.P."/>
            <person name="Pilgard A."/>
        </authorList>
    </citation>
    <scope>NUCLEOTIDE SEQUENCE</scope>
    <source>
        <strain evidence="5">FPRL280</strain>
    </source>
</reference>
<dbReference type="InterPro" id="IPR036812">
    <property type="entry name" value="NAD(P)_OxRdtase_dom_sf"/>
</dbReference>
<dbReference type="Pfam" id="PF00248">
    <property type="entry name" value="Aldo_ket_red"/>
    <property type="match status" value="1"/>
</dbReference>
<accession>A0A8H7NXQ1</accession>
<feature type="compositionally biased region" description="Basic and acidic residues" evidence="3">
    <location>
        <begin position="255"/>
        <end position="265"/>
    </location>
</feature>
<evidence type="ECO:0000313" key="5">
    <source>
        <dbReference type="EMBL" id="KAF9808974.1"/>
    </source>
</evidence>
<keyword evidence="1" id="KW-0521">NADP</keyword>